<evidence type="ECO:0000313" key="8">
    <source>
        <dbReference type="Proteomes" id="UP001162156"/>
    </source>
</evidence>
<evidence type="ECO:0000256" key="3">
    <source>
        <dbReference type="ARBA" id="ARBA00022692"/>
    </source>
</evidence>
<dbReference type="PANTHER" id="PTHR46641:SF22">
    <property type="entry name" value="PROCTOLIN RECEPTOR, ISOFORM A"/>
    <property type="match status" value="1"/>
</dbReference>
<dbReference type="PROSITE" id="PS50262">
    <property type="entry name" value="G_PROTEIN_RECEP_F1_2"/>
    <property type="match status" value="1"/>
</dbReference>
<evidence type="ECO:0000259" key="6">
    <source>
        <dbReference type="PROSITE" id="PS50262"/>
    </source>
</evidence>
<dbReference type="InterPro" id="IPR000276">
    <property type="entry name" value="GPCR_Rhodpsn"/>
</dbReference>
<reference evidence="7" key="1">
    <citation type="journal article" date="2023" name="Insect Mol. Biol.">
        <title>Genome sequencing provides insights into the evolution of gene families encoding plant cell wall-degrading enzymes in longhorned beetles.</title>
        <authorList>
            <person name="Shin N.R."/>
            <person name="Okamura Y."/>
            <person name="Kirsch R."/>
            <person name="Pauchet Y."/>
        </authorList>
    </citation>
    <scope>NUCLEOTIDE SEQUENCE</scope>
    <source>
        <strain evidence="7">RBIC_L_NR</strain>
    </source>
</reference>
<dbReference type="Pfam" id="PF00001">
    <property type="entry name" value="7tm_1"/>
    <property type="match status" value="1"/>
</dbReference>
<gene>
    <name evidence="7" type="ORF">NQ314_002122</name>
</gene>
<evidence type="ECO:0000256" key="5">
    <source>
        <dbReference type="ARBA" id="ARBA00023136"/>
    </source>
</evidence>
<accession>A0AAV8ZQ83</accession>
<dbReference type="SUPFAM" id="SSF81321">
    <property type="entry name" value="Family A G protein-coupled receptor-like"/>
    <property type="match status" value="1"/>
</dbReference>
<comment type="caution">
    <text evidence="7">The sequence shown here is derived from an EMBL/GenBank/DDBJ whole genome shotgun (WGS) entry which is preliminary data.</text>
</comment>
<dbReference type="GO" id="GO:0016020">
    <property type="term" value="C:membrane"/>
    <property type="evidence" value="ECO:0007669"/>
    <property type="project" value="UniProtKB-SubCell"/>
</dbReference>
<sequence length="151" mass="17525">MQITSIWLTVSFTVERYIAVCHPIKGKYFCTERRAKSMIVIVYIFCILTTASTKFEYQLSLNETCIEECKLDTNIPQKIGKSHHNGSTHHYSPDHTIMHNTKFSFENPYPGLNDAYFSQLKQIILSNCTSHPCIICIPHFPQLNMTKEKKY</sequence>
<keyword evidence="3" id="KW-0812">Transmembrane</keyword>
<evidence type="ECO:0000256" key="1">
    <source>
        <dbReference type="ARBA" id="ARBA00004370"/>
    </source>
</evidence>
<protein>
    <recommendedName>
        <fullName evidence="6">G-protein coupled receptors family 1 profile domain-containing protein</fullName>
    </recommendedName>
</protein>
<dbReference type="InterPro" id="IPR017452">
    <property type="entry name" value="GPCR_Rhodpsn_7TM"/>
</dbReference>
<dbReference type="AlphaFoldDB" id="A0AAV8ZQ83"/>
<evidence type="ECO:0000256" key="2">
    <source>
        <dbReference type="ARBA" id="ARBA00010663"/>
    </source>
</evidence>
<dbReference type="Gene3D" id="1.20.1070.10">
    <property type="entry name" value="Rhodopsin 7-helix transmembrane proteins"/>
    <property type="match status" value="1"/>
</dbReference>
<evidence type="ECO:0000313" key="7">
    <source>
        <dbReference type="EMBL" id="KAJ8968773.1"/>
    </source>
</evidence>
<keyword evidence="5" id="KW-0472">Membrane</keyword>
<dbReference type="EMBL" id="JANEYF010000653">
    <property type="protein sequence ID" value="KAJ8968773.1"/>
    <property type="molecule type" value="Genomic_DNA"/>
</dbReference>
<evidence type="ECO:0000256" key="4">
    <source>
        <dbReference type="ARBA" id="ARBA00022989"/>
    </source>
</evidence>
<name>A0AAV8ZQ83_9CUCU</name>
<feature type="domain" description="G-protein coupled receptors family 1 profile" evidence="6">
    <location>
        <begin position="1"/>
        <end position="65"/>
    </location>
</feature>
<keyword evidence="4" id="KW-1133">Transmembrane helix</keyword>
<dbReference type="InterPro" id="IPR052954">
    <property type="entry name" value="GPCR-Ligand_Int"/>
</dbReference>
<dbReference type="GO" id="GO:0004930">
    <property type="term" value="F:G protein-coupled receptor activity"/>
    <property type="evidence" value="ECO:0007669"/>
    <property type="project" value="InterPro"/>
</dbReference>
<comment type="similarity">
    <text evidence="2">Belongs to the G-protein coupled receptor 1 family.</text>
</comment>
<proteinExistence type="inferred from homology"/>
<keyword evidence="8" id="KW-1185">Reference proteome</keyword>
<dbReference type="Proteomes" id="UP001162156">
    <property type="component" value="Unassembled WGS sequence"/>
</dbReference>
<dbReference type="PANTHER" id="PTHR46641">
    <property type="entry name" value="FMRFAMIDE RECEPTOR-RELATED"/>
    <property type="match status" value="1"/>
</dbReference>
<comment type="subcellular location">
    <subcellularLocation>
        <location evidence="1">Membrane</location>
    </subcellularLocation>
</comment>
<organism evidence="7 8">
    <name type="scientific">Rhamnusium bicolor</name>
    <dbReference type="NCBI Taxonomy" id="1586634"/>
    <lineage>
        <taxon>Eukaryota</taxon>
        <taxon>Metazoa</taxon>
        <taxon>Ecdysozoa</taxon>
        <taxon>Arthropoda</taxon>
        <taxon>Hexapoda</taxon>
        <taxon>Insecta</taxon>
        <taxon>Pterygota</taxon>
        <taxon>Neoptera</taxon>
        <taxon>Endopterygota</taxon>
        <taxon>Coleoptera</taxon>
        <taxon>Polyphaga</taxon>
        <taxon>Cucujiformia</taxon>
        <taxon>Chrysomeloidea</taxon>
        <taxon>Cerambycidae</taxon>
        <taxon>Lepturinae</taxon>
        <taxon>Rhagiini</taxon>
        <taxon>Rhamnusium</taxon>
    </lineage>
</organism>